<evidence type="ECO:0000313" key="2">
    <source>
        <dbReference type="Proteomes" id="UP000006001"/>
    </source>
</evidence>
<dbReference type="HOGENOM" id="CLU_2119499_0_0_11"/>
<keyword evidence="2" id="KW-1185">Reference proteome</keyword>
<dbReference type="OrthoDB" id="3177228at2"/>
<reference evidence="1" key="1">
    <citation type="submission" date="2009-10" db="EMBL/GenBank/DDBJ databases">
        <authorList>
            <person name="Weinstock G."/>
            <person name="Sodergren E."/>
            <person name="Clifton S."/>
            <person name="Fulton L."/>
            <person name="Fulton B."/>
            <person name="Courtney L."/>
            <person name="Fronick C."/>
            <person name="Harrison M."/>
            <person name="Strong C."/>
            <person name="Farmer C."/>
            <person name="Delahaunty K."/>
            <person name="Markovic C."/>
            <person name="Hall O."/>
            <person name="Minx P."/>
            <person name="Tomlinson C."/>
            <person name="Mitreva M."/>
            <person name="Nelson J."/>
            <person name="Hou S."/>
            <person name="Wollam A."/>
            <person name="Pepin K.H."/>
            <person name="Johnson M."/>
            <person name="Bhonagiri V."/>
            <person name="Nash W.E."/>
            <person name="Warren W."/>
            <person name="Chinwalla A."/>
            <person name="Mardis E.R."/>
            <person name="Wilson R.K."/>
        </authorList>
    </citation>
    <scope>NUCLEOTIDE SEQUENCE [LARGE SCALE GENOMIC DNA]</scope>
    <source>
        <strain evidence="1">ATCC 700122</strain>
    </source>
</reference>
<protein>
    <submittedName>
        <fullName evidence="1">Uncharacterized ACR, COG1430</fullName>
    </submittedName>
</protein>
<gene>
    <name evidence="1" type="ORF">HMPREF0762_00900</name>
</gene>
<dbReference type="Proteomes" id="UP000006001">
    <property type="component" value="Unassembled WGS sequence"/>
</dbReference>
<dbReference type="STRING" id="649764.HMPREF0762_00900"/>
<evidence type="ECO:0000313" key="1">
    <source>
        <dbReference type="EMBL" id="EEZ61562.1"/>
    </source>
</evidence>
<dbReference type="EMBL" id="ACUX02000006">
    <property type="protein sequence ID" value="EEZ61562.1"/>
    <property type="molecule type" value="Genomic_DNA"/>
</dbReference>
<accession>D0WGE9</accession>
<dbReference type="GeneID" id="85007465"/>
<dbReference type="AlphaFoldDB" id="D0WGE9"/>
<dbReference type="eggNOG" id="COG1430">
    <property type="taxonomic scope" value="Bacteria"/>
</dbReference>
<proteinExistence type="predicted"/>
<dbReference type="RefSeq" id="WP_006362155.1">
    <property type="nucleotide sequence ID" value="NZ_GG700630.1"/>
</dbReference>
<sequence length="114" mass="12627">MIGDAVVLFRWTARLRGLIARDQSWNAMVVLVPCGSIHTFGMRASIDVAFFDARGRALASFQGVPPNRRLAVRGARFVCERFAREEKAWFLPGQSAFRDFEGRCCACAAGDDSP</sequence>
<comment type="caution">
    <text evidence="1">The sequence shown here is derived from an EMBL/GenBank/DDBJ whole genome shotgun (WGS) entry which is preliminary data.</text>
</comment>
<name>D0WGE9_SLAES</name>
<organism evidence="1 2">
    <name type="scientific">Slackia exigua (strain ATCC 700122 / DSM 15923 / CIP 105133 / JCM 11022 / KCTC 5966 / S-7)</name>
    <dbReference type="NCBI Taxonomy" id="649764"/>
    <lineage>
        <taxon>Bacteria</taxon>
        <taxon>Bacillati</taxon>
        <taxon>Actinomycetota</taxon>
        <taxon>Coriobacteriia</taxon>
        <taxon>Eggerthellales</taxon>
        <taxon>Eggerthellaceae</taxon>
        <taxon>Slackia</taxon>
    </lineage>
</organism>